<proteinExistence type="predicted"/>
<reference evidence="1 2" key="1">
    <citation type="submission" date="2018-11" db="EMBL/GenBank/DDBJ databases">
        <authorList>
            <consortium name="Pathogen Informatics"/>
        </authorList>
    </citation>
    <scope>NUCLEOTIDE SEQUENCE [LARGE SCALE GENOMIC DNA]</scope>
    <source>
        <strain evidence="1 2">MHpl1</strain>
    </source>
</reference>
<dbReference type="AlphaFoldDB" id="A0A3P7WP80"/>
<evidence type="ECO:0000313" key="2">
    <source>
        <dbReference type="Proteomes" id="UP000268014"/>
    </source>
</evidence>
<accession>A0A3P7WP80</accession>
<gene>
    <name evidence="1" type="ORF">HPLM_LOCUS17002</name>
</gene>
<sequence length="72" mass="8149">MSTRQLSPTSSEAVSWNRTLRTFDQQYDDWMDANRMWGKKAFRGQQADAGTVKGLFLRLAGVIVSVWALGHC</sequence>
<name>A0A3P7WP80_HAEPC</name>
<organism evidence="1 2">
    <name type="scientific">Haemonchus placei</name>
    <name type="common">Barber's pole worm</name>
    <dbReference type="NCBI Taxonomy" id="6290"/>
    <lineage>
        <taxon>Eukaryota</taxon>
        <taxon>Metazoa</taxon>
        <taxon>Ecdysozoa</taxon>
        <taxon>Nematoda</taxon>
        <taxon>Chromadorea</taxon>
        <taxon>Rhabditida</taxon>
        <taxon>Rhabditina</taxon>
        <taxon>Rhabditomorpha</taxon>
        <taxon>Strongyloidea</taxon>
        <taxon>Trichostrongylidae</taxon>
        <taxon>Haemonchus</taxon>
    </lineage>
</organism>
<keyword evidence="2" id="KW-1185">Reference proteome</keyword>
<dbReference type="EMBL" id="UZAF01019704">
    <property type="protein sequence ID" value="VDO62810.1"/>
    <property type="molecule type" value="Genomic_DNA"/>
</dbReference>
<protein>
    <submittedName>
        <fullName evidence="1">Uncharacterized protein</fullName>
    </submittedName>
</protein>
<dbReference type="Proteomes" id="UP000268014">
    <property type="component" value="Unassembled WGS sequence"/>
</dbReference>
<evidence type="ECO:0000313" key="1">
    <source>
        <dbReference type="EMBL" id="VDO62810.1"/>
    </source>
</evidence>